<sequence>MSSEQIDKTTSAAAARGGVTVLLSGSFASHMGTAFLLHAWLPGQGTASPWSLSSPLTPSRVMLLQNPYRCLQPLVSYNCCMIKFNIAKGY</sequence>
<dbReference type="Proteomes" id="UP000807115">
    <property type="component" value="Chromosome 6"/>
</dbReference>
<name>A0A921QPC1_SORBI</name>
<organism evidence="1 2">
    <name type="scientific">Sorghum bicolor</name>
    <name type="common">Sorghum</name>
    <name type="synonym">Sorghum vulgare</name>
    <dbReference type="NCBI Taxonomy" id="4558"/>
    <lineage>
        <taxon>Eukaryota</taxon>
        <taxon>Viridiplantae</taxon>
        <taxon>Streptophyta</taxon>
        <taxon>Embryophyta</taxon>
        <taxon>Tracheophyta</taxon>
        <taxon>Spermatophyta</taxon>
        <taxon>Magnoliopsida</taxon>
        <taxon>Liliopsida</taxon>
        <taxon>Poales</taxon>
        <taxon>Poaceae</taxon>
        <taxon>PACMAD clade</taxon>
        <taxon>Panicoideae</taxon>
        <taxon>Andropogonodae</taxon>
        <taxon>Andropogoneae</taxon>
        <taxon>Sorghinae</taxon>
        <taxon>Sorghum</taxon>
    </lineage>
</organism>
<accession>A0A921QPC1</accession>
<evidence type="ECO:0000313" key="2">
    <source>
        <dbReference type="Proteomes" id="UP000807115"/>
    </source>
</evidence>
<dbReference type="AlphaFoldDB" id="A0A921QPC1"/>
<comment type="caution">
    <text evidence="1">The sequence shown here is derived from an EMBL/GenBank/DDBJ whole genome shotgun (WGS) entry which is preliminary data.</text>
</comment>
<proteinExistence type="predicted"/>
<dbReference type="EMBL" id="CM027685">
    <property type="protein sequence ID" value="KAG0525392.1"/>
    <property type="molecule type" value="Genomic_DNA"/>
</dbReference>
<reference evidence="1" key="1">
    <citation type="journal article" date="2019" name="BMC Genomics">
        <title>A new reference genome for Sorghum bicolor reveals high levels of sequence similarity between sweet and grain genotypes: implications for the genetics of sugar metabolism.</title>
        <authorList>
            <person name="Cooper E.A."/>
            <person name="Brenton Z.W."/>
            <person name="Flinn B.S."/>
            <person name="Jenkins J."/>
            <person name="Shu S."/>
            <person name="Flowers D."/>
            <person name="Luo F."/>
            <person name="Wang Y."/>
            <person name="Xia P."/>
            <person name="Barry K."/>
            <person name="Daum C."/>
            <person name="Lipzen A."/>
            <person name="Yoshinaga Y."/>
            <person name="Schmutz J."/>
            <person name="Saski C."/>
            <person name="Vermerris W."/>
            <person name="Kresovich S."/>
        </authorList>
    </citation>
    <scope>NUCLEOTIDE SEQUENCE</scope>
</reference>
<evidence type="ECO:0000313" key="1">
    <source>
        <dbReference type="EMBL" id="KAG0525392.1"/>
    </source>
</evidence>
<gene>
    <name evidence="1" type="ORF">BDA96_06G052600</name>
</gene>
<reference evidence="1" key="2">
    <citation type="submission" date="2020-10" db="EMBL/GenBank/DDBJ databases">
        <authorList>
            <person name="Cooper E.A."/>
            <person name="Brenton Z.W."/>
            <person name="Flinn B.S."/>
            <person name="Jenkins J."/>
            <person name="Shu S."/>
            <person name="Flowers D."/>
            <person name="Luo F."/>
            <person name="Wang Y."/>
            <person name="Xia P."/>
            <person name="Barry K."/>
            <person name="Daum C."/>
            <person name="Lipzen A."/>
            <person name="Yoshinaga Y."/>
            <person name="Schmutz J."/>
            <person name="Saski C."/>
            <person name="Vermerris W."/>
            <person name="Kresovich S."/>
        </authorList>
    </citation>
    <scope>NUCLEOTIDE SEQUENCE</scope>
</reference>
<protein>
    <submittedName>
        <fullName evidence="1">Uncharacterized protein</fullName>
    </submittedName>
</protein>